<feature type="domain" description="MEDS" evidence="1">
    <location>
        <begin position="7"/>
        <end position="142"/>
    </location>
</feature>
<proteinExistence type="predicted"/>
<dbReference type="GeneID" id="56058902"/>
<protein>
    <recommendedName>
        <fullName evidence="1">MEDS domain-containing protein</fullName>
    </recommendedName>
</protein>
<keyword evidence="3" id="KW-1185">Reference proteome</keyword>
<gene>
    <name evidence="2" type="ORF">C5F47_02735</name>
</gene>
<reference evidence="2 3" key="1">
    <citation type="submission" date="2018-02" db="EMBL/GenBank/DDBJ databases">
        <title>Complete genome of Nitrosopumilus cobalaminigenes HCA1.</title>
        <authorList>
            <person name="Qin W."/>
            <person name="Zheng Y."/>
            <person name="Stahl D.A."/>
        </authorList>
    </citation>
    <scope>NUCLEOTIDE SEQUENCE [LARGE SCALE GENOMIC DNA]</scope>
    <source>
        <strain evidence="2 3">HCA1</strain>
    </source>
</reference>
<dbReference type="AlphaFoldDB" id="A0A7D5LYT9"/>
<dbReference type="Proteomes" id="UP000509771">
    <property type="component" value="Chromosome"/>
</dbReference>
<evidence type="ECO:0000313" key="3">
    <source>
        <dbReference type="Proteomes" id="UP000509771"/>
    </source>
</evidence>
<dbReference type="KEGG" id="ncl:C5F47_02735"/>
<organism evidence="2 3">
    <name type="scientific">Nitrosopumilus cobalaminigenes</name>
    <dbReference type="NCBI Taxonomy" id="1470066"/>
    <lineage>
        <taxon>Archaea</taxon>
        <taxon>Nitrososphaerota</taxon>
        <taxon>Nitrososphaeria</taxon>
        <taxon>Nitrosopumilales</taxon>
        <taxon>Nitrosopumilaceae</taxon>
        <taxon>Nitrosopumilus</taxon>
    </lineage>
</organism>
<dbReference type="EMBL" id="CP026993">
    <property type="protein sequence ID" value="QLH02553.1"/>
    <property type="molecule type" value="Genomic_DNA"/>
</dbReference>
<name>A0A7D5LYT9_9ARCH</name>
<dbReference type="InterPro" id="IPR025847">
    <property type="entry name" value="MEDS_domain"/>
</dbReference>
<dbReference type="RefSeq" id="WP_179361391.1">
    <property type="nucleotide sequence ID" value="NZ_CP026993.1"/>
</dbReference>
<accession>A0A7D5LYT9</accession>
<dbReference type="Pfam" id="PF14417">
    <property type="entry name" value="MEDS"/>
    <property type="match status" value="1"/>
</dbReference>
<evidence type="ECO:0000259" key="1">
    <source>
        <dbReference type="Pfam" id="PF14417"/>
    </source>
</evidence>
<evidence type="ECO:0000313" key="2">
    <source>
        <dbReference type="EMBL" id="QLH02553.1"/>
    </source>
</evidence>
<sequence>MKNTQFHQTLFYKTDDGIHDKILEFFNVGINEHERCVFLTTQSDANNILEYLKENHNPSTVIKLFSYFNLPDPVLHSSLFEEKMEKIRKIILNPSFEGRIAFNVLGDMSRFSQKVISEITEIENFLDSLANEKIKLFCTFKTGIENESFTKMMKMAMSTHDHAIFENDDGSFSQVILK</sequence>